<protein>
    <submittedName>
        <fullName evidence="1">Uncharacterized protein</fullName>
    </submittedName>
</protein>
<dbReference type="EMBL" id="KZ613856">
    <property type="protein sequence ID" value="PMD55259.1"/>
    <property type="molecule type" value="Genomic_DNA"/>
</dbReference>
<evidence type="ECO:0000313" key="2">
    <source>
        <dbReference type="Proteomes" id="UP000235371"/>
    </source>
</evidence>
<dbReference type="AlphaFoldDB" id="A0A2J6SWV4"/>
<keyword evidence="2" id="KW-1185">Reference proteome</keyword>
<gene>
    <name evidence="1" type="ORF">K444DRAFT_617716</name>
</gene>
<accession>A0A2J6SWV4</accession>
<dbReference type="OrthoDB" id="5277592at2759"/>
<dbReference type="GeneID" id="36589263"/>
<organism evidence="1 2">
    <name type="scientific">Hyaloscypha bicolor E</name>
    <dbReference type="NCBI Taxonomy" id="1095630"/>
    <lineage>
        <taxon>Eukaryota</taxon>
        <taxon>Fungi</taxon>
        <taxon>Dikarya</taxon>
        <taxon>Ascomycota</taxon>
        <taxon>Pezizomycotina</taxon>
        <taxon>Leotiomycetes</taxon>
        <taxon>Helotiales</taxon>
        <taxon>Hyaloscyphaceae</taxon>
        <taxon>Hyaloscypha</taxon>
        <taxon>Hyaloscypha bicolor</taxon>
    </lineage>
</organism>
<dbReference type="Proteomes" id="UP000235371">
    <property type="component" value="Unassembled WGS sequence"/>
</dbReference>
<proteinExistence type="predicted"/>
<dbReference type="InParanoid" id="A0A2J6SWV4"/>
<dbReference type="RefSeq" id="XP_024732163.1">
    <property type="nucleotide sequence ID" value="XM_024881186.1"/>
</dbReference>
<sequence length="149" mass="17704">MNLMQVNKLLYNGVSSCVFSEFALIPPRQIFRFVHWFPFLPNQNAQIFDLVRHLQLRVSFSLNEEGAESHYLDAMNEEDVTRFKGFRDWFGGLRSVRLQIWFRGGKFEMLEEKKKNVVRRIMRCVDVSRRVEVLHFVERTEEGGGWFGL</sequence>
<evidence type="ECO:0000313" key="1">
    <source>
        <dbReference type="EMBL" id="PMD55259.1"/>
    </source>
</evidence>
<name>A0A2J6SWV4_9HELO</name>
<reference evidence="1 2" key="1">
    <citation type="submission" date="2016-04" db="EMBL/GenBank/DDBJ databases">
        <title>A degradative enzymes factory behind the ericoid mycorrhizal symbiosis.</title>
        <authorList>
            <consortium name="DOE Joint Genome Institute"/>
            <person name="Martino E."/>
            <person name="Morin E."/>
            <person name="Grelet G."/>
            <person name="Kuo A."/>
            <person name="Kohler A."/>
            <person name="Daghino S."/>
            <person name="Barry K."/>
            <person name="Choi C."/>
            <person name="Cichocki N."/>
            <person name="Clum A."/>
            <person name="Copeland A."/>
            <person name="Hainaut M."/>
            <person name="Haridas S."/>
            <person name="Labutti K."/>
            <person name="Lindquist E."/>
            <person name="Lipzen A."/>
            <person name="Khouja H.-R."/>
            <person name="Murat C."/>
            <person name="Ohm R."/>
            <person name="Olson A."/>
            <person name="Spatafora J."/>
            <person name="Veneault-Fourrey C."/>
            <person name="Henrissat B."/>
            <person name="Grigoriev I."/>
            <person name="Martin F."/>
            <person name="Perotto S."/>
        </authorList>
    </citation>
    <scope>NUCLEOTIDE SEQUENCE [LARGE SCALE GENOMIC DNA]</scope>
    <source>
        <strain evidence="1 2">E</strain>
    </source>
</reference>